<accession>A0A0F0ICB5</accession>
<dbReference type="GO" id="GO:0006508">
    <property type="term" value="P:proteolysis"/>
    <property type="evidence" value="ECO:0007669"/>
    <property type="project" value="UniProtKB-KW"/>
</dbReference>
<dbReference type="STRING" id="1403190.A0A0F0ICB5"/>
<dbReference type="OrthoDB" id="4215474at2759"/>
<keyword evidence="7" id="KW-0645">Protease</keyword>
<evidence type="ECO:0000256" key="7">
    <source>
        <dbReference type="ARBA" id="ARBA00022670"/>
    </source>
</evidence>
<dbReference type="InterPro" id="IPR036005">
    <property type="entry name" value="Creatinase/aminopeptidase-like"/>
</dbReference>
<dbReference type="GO" id="GO:0030145">
    <property type="term" value="F:manganese ion binding"/>
    <property type="evidence" value="ECO:0007669"/>
    <property type="project" value="InterPro"/>
</dbReference>
<dbReference type="InterPro" id="IPR029149">
    <property type="entry name" value="Creatin/AminoP/Spt16_N"/>
</dbReference>
<evidence type="ECO:0000256" key="2">
    <source>
        <dbReference type="ARBA" id="ARBA00001936"/>
    </source>
</evidence>
<evidence type="ECO:0000256" key="9">
    <source>
        <dbReference type="ARBA" id="ARBA00022801"/>
    </source>
</evidence>
<evidence type="ECO:0000256" key="8">
    <source>
        <dbReference type="ARBA" id="ARBA00022723"/>
    </source>
</evidence>
<evidence type="ECO:0000256" key="10">
    <source>
        <dbReference type="ARBA" id="ARBA00023049"/>
    </source>
</evidence>
<dbReference type="Proteomes" id="UP000033540">
    <property type="component" value="Unassembled WGS sequence"/>
</dbReference>
<comment type="cofactor">
    <cofactor evidence="2">
        <name>Mn(2+)</name>
        <dbReference type="ChEBI" id="CHEBI:29035"/>
    </cofactor>
</comment>
<dbReference type="AlphaFoldDB" id="A0A0F0ICB5"/>
<dbReference type="InterPro" id="IPR000994">
    <property type="entry name" value="Pept_M24"/>
</dbReference>
<evidence type="ECO:0000256" key="12">
    <source>
        <dbReference type="ARBA" id="ARBA00030849"/>
    </source>
</evidence>
<comment type="catalytic activity">
    <reaction evidence="1">
        <text>Release of any N-terminal amino acid, including proline, that is linked to proline, even from a dipeptide or tripeptide.</text>
        <dbReference type="EC" id="3.4.11.9"/>
    </reaction>
</comment>
<dbReference type="InterPro" id="IPR007865">
    <property type="entry name" value="Aminopep_P_N"/>
</dbReference>
<evidence type="ECO:0000256" key="11">
    <source>
        <dbReference type="ARBA" id="ARBA00023211"/>
    </source>
</evidence>
<dbReference type="EC" id="3.4.11.9" evidence="5"/>
<dbReference type="SUPFAM" id="SSF53092">
    <property type="entry name" value="Creatinase/prolidase N-terminal domain"/>
    <property type="match status" value="1"/>
</dbReference>
<comment type="caution">
    <text evidence="15">The sequence shown here is derived from an EMBL/GenBank/DDBJ whole genome shotgun (WGS) entry which is preliminary data.</text>
</comment>
<dbReference type="InterPro" id="IPR052433">
    <property type="entry name" value="X-Pro_dipept-like"/>
</dbReference>
<dbReference type="GO" id="GO:0005739">
    <property type="term" value="C:mitochondrion"/>
    <property type="evidence" value="ECO:0007669"/>
    <property type="project" value="TreeGrafter"/>
</dbReference>
<dbReference type="Pfam" id="PF00557">
    <property type="entry name" value="Peptidase_M24"/>
    <property type="match status" value="1"/>
</dbReference>
<sequence length="516" mass="57660">MSTCKLLSRQWPRYLRCPTSRISVTSFNRTAFQTRPALRRAYGSISAAELKFGQPLHETHPHILNPGELTPGITALEYAHRRSRLANRLPKHAIAVLSSAEVTYRASGIFNEYRQDSNFFYLTGFNEPNALAIIGEYFIREYDKISELMAVANDGSGDNHIFHLYVREKDPKAELWDGARSGTRAAIDVFNADETGDIERIGDILPRILSDATEIYTDIPAFNPGRSSLHRYLYGPAGTSEQLKKVVDHSKVRPLRHILNDMRVFKSEDEVVQMRRVGQASGRAFTESMRQTFTKEKDLTSFLEYNFKVKGCDTSAFVPVVAGGSNALSIHYTRNDDVLRDGDMVLVDGGGEMGTYVSDITRTWPVNGEFSDPQRDLYNAVLNVQRTCVSLCRESANVSLDKLHTIAENGLRDQLQQLGFDVSGNAMGVLFPHHLGHYVGLDVHDCPGYSRGYNLKAGQCITVEPGIYVPDSDRWPEKFRGIGIRIEDSVCVGDDSPIVLTTEAVKEVDDIEALRG</sequence>
<keyword evidence="10" id="KW-0482">Metalloprotease</keyword>
<dbReference type="PANTHER" id="PTHR43226:SF4">
    <property type="entry name" value="XAA-PRO AMINOPEPTIDASE 3"/>
    <property type="match status" value="1"/>
</dbReference>
<dbReference type="CDD" id="cd01087">
    <property type="entry name" value="Prolidase"/>
    <property type="match status" value="1"/>
</dbReference>
<protein>
    <recommendedName>
        <fullName evidence="5">Xaa-Pro aminopeptidase</fullName>
        <ecNumber evidence="5">3.4.11.9</ecNumber>
    </recommendedName>
    <alternativeName>
        <fullName evidence="12">Aminoacylproline aminopeptidase</fullName>
    </alternativeName>
    <alternativeName>
        <fullName evidence="13">Prolidase</fullName>
    </alternativeName>
</protein>
<keyword evidence="8" id="KW-0479">Metal-binding</keyword>
<keyword evidence="6" id="KW-0031">Aminopeptidase</keyword>
<dbReference type="Gene3D" id="3.40.350.10">
    <property type="entry name" value="Creatinase/prolidase N-terminal domain"/>
    <property type="match status" value="1"/>
</dbReference>
<evidence type="ECO:0000256" key="5">
    <source>
        <dbReference type="ARBA" id="ARBA00012574"/>
    </source>
</evidence>
<organism evidence="15 16">
    <name type="scientific">Aspergillus parasiticus (strain ATCC 56775 / NRRL 5862 / SRRC 143 / SU-1)</name>
    <dbReference type="NCBI Taxonomy" id="1403190"/>
    <lineage>
        <taxon>Eukaryota</taxon>
        <taxon>Fungi</taxon>
        <taxon>Dikarya</taxon>
        <taxon>Ascomycota</taxon>
        <taxon>Pezizomycotina</taxon>
        <taxon>Eurotiomycetes</taxon>
        <taxon>Eurotiomycetidae</taxon>
        <taxon>Eurotiales</taxon>
        <taxon>Aspergillaceae</taxon>
        <taxon>Aspergillus</taxon>
        <taxon>Aspergillus subgen. Circumdati</taxon>
    </lineage>
</organism>
<evidence type="ECO:0000313" key="15">
    <source>
        <dbReference type="EMBL" id="KJK63548.1"/>
    </source>
</evidence>
<keyword evidence="9" id="KW-0378">Hydrolase</keyword>
<dbReference type="GO" id="GO:0070006">
    <property type="term" value="F:metalloaminopeptidase activity"/>
    <property type="evidence" value="ECO:0007669"/>
    <property type="project" value="InterPro"/>
</dbReference>
<evidence type="ECO:0000259" key="14">
    <source>
        <dbReference type="SMART" id="SM01011"/>
    </source>
</evidence>
<evidence type="ECO:0000256" key="6">
    <source>
        <dbReference type="ARBA" id="ARBA00022438"/>
    </source>
</evidence>
<evidence type="ECO:0000313" key="16">
    <source>
        <dbReference type="Proteomes" id="UP000033540"/>
    </source>
</evidence>
<proteinExistence type="inferred from homology"/>
<keyword evidence="11" id="KW-0464">Manganese</keyword>
<evidence type="ECO:0000256" key="13">
    <source>
        <dbReference type="ARBA" id="ARBA00032413"/>
    </source>
</evidence>
<evidence type="ECO:0000256" key="3">
    <source>
        <dbReference type="ARBA" id="ARBA00002443"/>
    </source>
</evidence>
<dbReference type="Pfam" id="PF05195">
    <property type="entry name" value="AMP_N"/>
    <property type="match status" value="1"/>
</dbReference>
<feature type="domain" description="Aminopeptidase P N-terminal" evidence="14">
    <location>
        <begin position="73"/>
        <end position="226"/>
    </location>
</feature>
<evidence type="ECO:0000256" key="4">
    <source>
        <dbReference type="ARBA" id="ARBA00008766"/>
    </source>
</evidence>
<comment type="similarity">
    <text evidence="4">Belongs to the peptidase M24B family.</text>
</comment>
<dbReference type="SUPFAM" id="SSF55920">
    <property type="entry name" value="Creatinase/aminopeptidase"/>
    <property type="match status" value="1"/>
</dbReference>
<name>A0A0F0ICB5_ASPPU</name>
<evidence type="ECO:0000256" key="1">
    <source>
        <dbReference type="ARBA" id="ARBA00001424"/>
    </source>
</evidence>
<reference evidence="15 16" key="1">
    <citation type="submission" date="2015-02" db="EMBL/GenBank/DDBJ databases">
        <title>Draft genome sequence of Aspergillus parasiticus SU-1.</title>
        <authorList>
            <person name="Yu J."/>
            <person name="Fedorova N."/>
            <person name="Yin Y."/>
            <person name="Losada L."/>
            <person name="Zafar N."/>
            <person name="Taujale R."/>
            <person name="Ehrlich K.C."/>
            <person name="Bhatnagar D."/>
            <person name="Cleveland T.E."/>
            <person name="Bennett J.W."/>
            <person name="Nierman W.C."/>
        </authorList>
    </citation>
    <scope>NUCLEOTIDE SEQUENCE [LARGE SCALE GENOMIC DNA]</scope>
    <source>
        <strain evidence="16">ATCC 56775 / NRRL 5862 / SRRC 143 / SU-1</strain>
    </source>
</reference>
<dbReference type="EMBL" id="JZEE01000553">
    <property type="protein sequence ID" value="KJK63548.1"/>
    <property type="molecule type" value="Genomic_DNA"/>
</dbReference>
<gene>
    <name evidence="15" type="ORF">P875_00064993</name>
</gene>
<dbReference type="PANTHER" id="PTHR43226">
    <property type="entry name" value="XAA-PRO AMINOPEPTIDASE 3"/>
    <property type="match status" value="1"/>
</dbReference>
<dbReference type="SMART" id="SM01011">
    <property type="entry name" value="AMP_N"/>
    <property type="match status" value="1"/>
</dbReference>
<dbReference type="Gene3D" id="3.90.230.10">
    <property type="entry name" value="Creatinase/methionine aminopeptidase superfamily"/>
    <property type="match status" value="1"/>
</dbReference>
<comment type="function">
    <text evidence="3">Catalyzes the removal of a penultimate prolyl residue from the N-termini of peptides.</text>
</comment>